<keyword evidence="1" id="KW-0472">Membrane</keyword>
<dbReference type="Proteomes" id="UP000235145">
    <property type="component" value="Unassembled WGS sequence"/>
</dbReference>
<evidence type="ECO:0000313" key="2">
    <source>
        <dbReference type="EMBL" id="KAJ0193546.1"/>
    </source>
</evidence>
<dbReference type="AlphaFoldDB" id="A0A9R1UTU0"/>
<reference evidence="2 3" key="1">
    <citation type="journal article" date="2017" name="Nat. Commun.">
        <title>Genome assembly with in vitro proximity ligation data and whole-genome triplication in lettuce.</title>
        <authorList>
            <person name="Reyes-Chin-Wo S."/>
            <person name="Wang Z."/>
            <person name="Yang X."/>
            <person name="Kozik A."/>
            <person name="Arikit S."/>
            <person name="Song C."/>
            <person name="Xia L."/>
            <person name="Froenicke L."/>
            <person name="Lavelle D.O."/>
            <person name="Truco M.J."/>
            <person name="Xia R."/>
            <person name="Zhu S."/>
            <person name="Xu C."/>
            <person name="Xu H."/>
            <person name="Xu X."/>
            <person name="Cox K."/>
            <person name="Korf I."/>
            <person name="Meyers B.C."/>
            <person name="Michelmore R.W."/>
        </authorList>
    </citation>
    <scope>NUCLEOTIDE SEQUENCE [LARGE SCALE GENOMIC DNA]</scope>
    <source>
        <strain evidence="3">cv. Salinas</strain>
        <tissue evidence="2">Seedlings</tissue>
    </source>
</reference>
<sequence>MNVKVFKLNIDRALHSSSLKERGLAYKILAIGRWNEGRMDHWSDTLVVHLLFCIKTIHLFDFISVLGWILSITPQQNLNKIHNSLSLMFLLDKT</sequence>
<keyword evidence="1" id="KW-1133">Transmembrane helix</keyword>
<organism evidence="2 3">
    <name type="scientific">Lactuca sativa</name>
    <name type="common">Garden lettuce</name>
    <dbReference type="NCBI Taxonomy" id="4236"/>
    <lineage>
        <taxon>Eukaryota</taxon>
        <taxon>Viridiplantae</taxon>
        <taxon>Streptophyta</taxon>
        <taxon>Embryophyta</taxon>
        <taxon>Tracheophyta</taxon>
        <taxon>Spermatophyta</taxon>
        <taxon>Magnoliopsida</taxon>
        <taxon>eudicotyledons</taxon>
        <taxon>Gunneridae</taxon>
        <taxon>Pentapetalae</taxon>
        <taxon>asterids</taxon>
        <taxon>campanulids</taxon>
        <taxon>Asterales</taxon>
        <taxon>Asteraceae</taxon>
        <taxon>Cichorioideae</taxon>
        <taxon>Cichorieae</taxon>
        <taxon>Lactucinae</taxon>
        <taxon>Lactuca</taxon>
    </lineage>
</organism>
<dbReference type="EMBL" id="NBSK02000008">
    <property type="protein sequence ID" value="KAJ0193546.1"/>
    <property type="molecule type" value="Genomic_DNA"/>
</dbReference>
<keyword evidence="1" id="KW-0812">Transmembrane</keyword>
<comment type="caution">
    <text evidence="2">The sequence shown here is derived from an EMBL/GenBank/DDBJ whole genome shotgun (WGS) entry which is preliminary data.</text>
</comment>
<keyword evidence="3" id="KW-1185">Reference proteome</keyword>
<feature type="transmembrane region" description="Helical" evidence="1">
    <location>
        <begin position="46"/>
        <end position="70"/>
    </location>
</feature>
<gene>
    <name evidence="2" type="ORF">LSAT_V11C800388610</name>
</gene>
<proteinExistence type="predicted"/>
<evidence type="ECO:0000256" key="1">
    <source>
        <dbReference type="SAM" id="Phobius"/>
    </source>
</evidence>
<evidence type="ECO:0000313" key="3">
    <source>
        <dbReference type="Proteomes" id="UP000235145"/>
    </source>
</evidence>
<protein>
    <submittedName>
        <fullName evidence="2">Uncharacterized protein</fullName>
    </submittedName>
</protein>
<name>A0A9R1UTU0_LACSA</name>
<accession>A0A9R1UTU0</accession>